<evidence type="ECO:0000259" key="3">
    <source>
        <dbReference type="PROSITE" id="PS50043"/>
    </source>
</evidence>
<dbReference type="Gene3D" id="3.40.50.2300">
    <property type="match status" value="2"/>
</dbReference>
<evidence type="ECO:0000313" key="4">
    <source>
        <dbReference type="EMBL" id="TQM09689.1"/>
    </source>
</evidence>
<dbReference type="RefSeq" id="WP_142058031.1">
    <property type="nucleotide sequence ID" value="NZ_VFPA01000003.1"/>
</dbReference>
<keyword evidence="2" id="KW-0732">Signal</keyword>
<dbReference type="CDD" id="cd06170">
    <property type="entry name" value="LuxR_C_like"/>
    <property type="match status" value="1"/>
</dbReference>
<dbReference type="PANTHER" id="PTHR30483:SF6">
    <property type="entry name" value="PERIPLASMIC BINDING PROTEIN OF ABC TRANSPORTER FOR NATURAL AMINO ACIDS"/>
    <property type="match status" value="1"/>
</dbReference>
<proteinExistence type="inferred from homology"/>
<comment type="caution">
    <text evidence="4">The sequence shown here is derived from an EMBL/GenBank/DDBJ whole genome shotgun (WGS) entry which is preliminary data.</text>
</comment>
<name>A0A543DK43_9PSEU</name>
<gene>
    <name evidence="4" type="ORF">FB558_5456</name>
</gene>
<comment type="similarity">
    <text evidence="1">Belongs to the leucine-binding protein family.</text>
</comment>
<dbReference type="OrthoDB" id="7337537at2"/>
<evidence type="ECO:0000256" key="2">
    <source>
        <dbReference type="ARBA" id="ARBA00022729"/>
    </source>
</evidence>
<accession>A0A543DK43</accession>
<dbReference type="PROSITE" id="PS50043">
    <property type="entry name" value="HTH_LUXR_2"/>
    <property type="match status" value="1"/>
</dbReference>
<dbReference type="PRINTS" id="PR00038">
    <property type="entry name" value="HTHLUXR"/>
</dbReference>
<protein>
    <submittedName>
        <fullName evidence="4">ABC-type branched-subunit amino acid transport system substrate-binding protein</fullName>
    </submittedName>
</protein>
<dbReference type="SUPFAM" id="SSF46894">
    <property type="entry name" value="C-terminal effector domain of the bipartite response regulators"/>
    <property type="match status" value="1"/>
</dbReference>
<feature type="domain" description="HTH luxR-type" evidence="3">
    <location>
        <begin position="81"/>
        <end position="147"/>
    </location>
</feature>
<dbReference type="GO" id="GO:0003677">
    <property type="term" value="F:DNA binding"/>
    <property type="evidence" value="ECO:0007669"/>
    <property type="project" value="InterPro"/>
</dbReference>
<dbReference type="InterPro" id="IPR036388">
    <property type="entry name" value="WH-like_DNA-bd_sf"/>
</dbReference>
<evidence type="ECO:0000256" key="1">
    <source>
        <dbReference type="ARBA" id="ARBA00010062"/>
    </source>
</evidence>
<dbReference type="Pfam" id="PF00196">
    <property type="entry name" value="GerE"/>
    <property type="match status" value="1"/>
</dbReference>
<dbReference type="AlphaFoldDB" id="A0A543DK43"/>
<sequence length="558" mass="60766">MTRRSDQQREPGRFERFVFVDGQLVQSVPREAAADTALVEILRDLPTAAEHEELQLLVAAGGPPRQAWVSRRGETVCVSLGQGPAPWGLTTRQLEVLTGVAAGMTNAEIAASLVCTTRTVATHIEHILQITGRRSRVELAVLAVRWNLVLISHRLRGTPLGARARTHLLDGPAAEAPSGPARAAATKRPVLLAAVYPSGRAFAQHTSAMRRGLELAAAELNARGEVAGRRLELMIHHADADELETVLDTALARGADAVVLGNFPFDETLLSRIELAASSGAPVLHSMVAPQISEAVAEFGARLSNVFQVCGDEVSYARGFARLLEAARVPDRRRDRRDVAMVVRPHMLATDYVDVAERLLHRAGWRLSAVRTADHVRAEPERVAAEFRRAGVAAVHLPILDEDSLLRMTDALQEGGERPLVAADWSPSSPAFGARFGRRAEGLYWSTVIGLYDDHLGRAFQAAYRDRFGHSPEESIAAVHYDIVNVLGQSWSRVRRPWDFGAVRASLRSSVVRGVAGPYHFGGRGQRALTLPDDTADASLGHRQLHYRIRGGRNVPVA</sequence>
<keyword evidence="5" id="KW-1185">Reference proteome</keyword>
<dbReference type="EMBL" id="VFPA01000003">
    <property type="protein sequence ID" value="TQM09689.1"/>
    <property type="molecule type" value="Genomic_DNA"/>
</dbReference>
<dbReference type="CDD" id="cd06268">
    <property type="entry name" value="PBP1_ABC_transporter_LIVBP-like"/>
    <property type="match status" value="1"/>
</dbReference>
<dbReference type="PANTHER" id="PTHR30483">
    <property type="entry name" value="LEUCINE-SPECIFIC-BINDING PROTEIN"/>
    <property type="match status" value="1"/>
</dbReference>
<dbReference type="InterPro" id="IPR051010">
    <property type="entry name" value="BCAA_transport"/>
</dbReference>
<dbReference type="Gene3D" id="1.10.10.10">
    <property type="entry name" value="Winged helix-like DNA-binding domain superfamily/Winged helix DNA-binding domain"/>
    <property type="match status" value="1"/>
</dbReference>
<dbReference type="SMART" id="SM00421">
    <property type="entry name" value="HTH_LUXR"/>
    <property type="match status" value="1"/>
</dbReference>
<reference evidence="4 5" key="1">
    <citation type="submission" date="2019-06" db="EMBL/GenBank/DDBJ databases">
        <title>Sequencing the genomes of 1000 actinobacteria strains.</title>
        <authorList>
            <person name="Klenk H.-P."/>
        </authorList>
    </citation>
    <scope>NUCLEOTIDE SEQUENCE [LARGE SCALE GENOMIC DNA]</scope>
    <source>
        <strain evidence="4 5">DSM 45301</strain>
    </source>
</reference>
<dbReference type="InterPro" id="IPR016032">
    <property type="entry name" value="Sig_transdc_resp-reg_C-effctor"/>
</dbReference>
<dbReference type="Pfam" id="PF13458">
    <property type="entry name" value="Peripla_BP_6"/>
    <property type="match status" value="1"/>
</dbReference>
<evidence type="ECO:0000313" key="5">
    <source>
        <dbReference type="Proteomes" id="UP000315677"/>
    </source>
</evidence>
<dbReference type="SUPFAM" id="SSF53822">
    <property type="entry name" value="Periplasmic binding protein-like I"/>
    <property type="match status" value="1"/>
</dbReference>
<dbReference type="InterPro" id="IPR028082">
    <property type="entry name" value="Peripla_BP_I"/>
</dbReference>
<organism evidence="4 5">
    <name type="scientific">Pseudonocardia kunmingensis</name>
    <dbReference type="NCBI Taxonomy" id="630975"/>
    <lineage>
        <taxon>Bacteria</taxon>
        <taxon>Bacillati</taxon>
        <taxon>Actinomycetota</taxon>
        <taxon>Actinomycetes</taxon>
        <taxon>Pseudonocardiales</taxon>
        <taxon>Pseudonocardiaceae</taxon>
        <taxon>Pseudonocardia</taxon>
    </lineage>
</organism>
<dbReference type="GO" id="GO:0006355">
    <property type="term" value="P:regulation of DNA-templated transcription"/>
    <property type="evidence" value="ECO:0007669"/>
    <property type="project" value="InterPro"/>
</dbReference>
<dbReference type="InterPro" id="IPR000792">
    <property type="entry name" value="Tscrpt_reg_LuxR_C"/>
</dbReference>
<dbReference type="Proteomes" id="UP000315677">
    <property type="component" value="Unassembled WGS sequence"/>
</dbReference>
<dbReference type="InterPro" id="IPR028081">
    <property type="entry name" value="Leu-bd"/>
</dbReference>